<protein>
    <submittedName>
        <fullName evidence="1">Uncharacterized protein</fullName>
    </submittedName>
</protein>
<dbReference type="HOGENOM" id="CLU_2249711_0_0_1"/>
<proteinExistence type="predicted"/>
<dbReference type="AlphaFoldDB" id="G2YMB1"/>
<dbReference type="EMBL" id="FQ790344">
    <property type="protein sequence ID" value="CCD52759.1"/>
    <property type="molecule type" value="Genomic_DNA"/>
</dbReference>
<evidence type="ECO:0000313" key="2">
    <source>
        <dbReference type="Proteomes" id="UP000008177"/>
    </source>
</evidence>
<dbReference type="Proteomes" id="UP000008177">
    <property type="component" value="Unplaced contigs"/>
</dbReference>
<reference evidence="2" key="1">
    <citation type="journal article" date="2011" name="PLoS Genet.">
        <title>Genomic analysis of the necrotrophic fungal pathogens Sclerotinia sclerotiorum and Botrytis cinerea.</title>
        <authorList>
            <person name="Amselem J."/>
            <person name="Cuomo C.A."/>
            <person name="van Kan J.A."/>
            <person name="Viaud M."/>
            <person name="Benito E.P."/>
            <person name="Couloux A."/>
            <person name="Coutinho P.M."/>
            <person name="de Vries R.P."/>
            <person name="Dyer P.S."/>
            <person name="Fillinger S."/>
            <person name="Fournier E."/>
            <person name="Gout L."/>
            <person name="Hahn M."/>
            <person name="Kohn L."/>
            <person name="Lapalu N."/>
            <person name="Plummer K.M."/>
            <person name="Pradier J.M."/>
            <person name="Quevillon E."/>
            <person name="Sharon A."/>
            <person name="Simon A."/>
            <person name="ten Have A."/>
            <person name="Tudzynski B."/>
            <person name="Tudzynski P."/>
            <person name="Wincker P."/>
            <person name="Andrew M."/>
            <person name="Anthouard V."/>
            <person name="Beever R.E."/>
            <person name="Beffa R."/>
            <person name="Benoit I."/>
            <person name="Bouzid O."/>
            <person name="Brault B."/>
            <person name="Chen Z."/>
            <person name="Choquer M."/>
            <person name="Collemare J."/>
            <person name="Cotton P."/>
            <person name="Danchin E.G."/>
            <person name="Da Silva C."/>
            <person name="Gautier A."/>
            <person name="Giraud C."/>
            <person name="Giraud T."/>
            <person name="Gonzalez C."/>
            <person name="Grossetete S."/>
            <person name="Guldener U."/>
            <person name="Henrissat B."/>
            <person name="Howlett B.J."/>
            <person name="Kodira C."/>
            <person name="Kretschmer M."/>
            <person name="Lappartient A."/>
            <person name="Leroch M."/>
            <person name="Levis C."/>
            <person name="Mauceli E."/>
            <person name="Neuveglise C."/>
            <person name="Oeser B."/>
            <person name="Pearson M."/>
            <person name="Poulain J."/>
            <person name="Poussereau N."/>
            <person name="Quesneville H."/>
            <person name="Rascle C."/>
            <person name="Schumacher J."/>
            <person name="Segurens B."/>
            <person name="Sexton A."/>
            <person name="Silva E."/>
            <person name="Sirven C."/>
            <person name="Soanes D.M."/>
            <person name="Talbot N.J."/>
            <person name="Templeton M."/>
            <person name="Yandava C."/>
            <person name="Yarden O."/>
            <person name="Zeng Q."/>
            <person name="Rollins J.A."/>
            <person name="Lebrun M.H."/>
            <person name="Dickman M."/>
        </authorList>
    </citation>
    <scope>NUCLEOTIDE SEQUENCE [LARGE SCALE GENOMIC DNA]</scope>
    <source>
        <strain evidence="2">T4</strain>
    </source>
</reference>
<gene>
    <name evidence="1" type="ORF">BofuT4_P002060.1</name>
</gene>
<sequence>MPRQDGPTALLCHEIVNLTSRTSNNYRIGDLCLLIDSGVKPARIANKQGAAQPSTRSDAFHLFVANDFLHVGQVWRVPVPTMFTFGVRTVSRPRIARVTHLISS</sequence>
<evidence type="ECO:0000313" key="1">
    <source>
        <dbReference type="EMBL" id="CCD52759.1"/>
    </source>
</evidence>
<dbReference type="InParanoid" id="G2YMB1"/>
<name>G2YMB1_BOTF4</name>
<organism evidence="1 2">
    <name type="scientific">Botryotinia fuckeliana (strain T4)</name>
    <name type="common">Noble rot fungus</name>
    <name type="synonym">Botrytis cinerea</name>
    <dbReference type="NCBI Taxonomy" id="999810"/>
    <lineage>
        <taxon>Eukaryota</taxon>
        <taxon>Fungi</taxon>
        <taxon>Dikarya</taxon>
        <taxon>Ascomycota</taxon>
        <taxon>Pezizomycotina</taxon>
        <taxon>Leotiomycetes</taxon>
        <taxon>Helotiales</taxon>
        <taxon>Sclerotiniaceae</taxon>
        <taxon>Botrytis</taxon>
    </lineage>
</organism>
<accession>G2YMB1</accession>